<sequence>MGGHDSLKAPPDNLKDAVDWLALVGGGFGSTSNKGWSNSGEQDELGTAFKSNQEFSEAKKQALGGIEPSGVINKLADKLGRGFLGHMSRGGDFDFTGDKGIIQNGHASYTTKYKDATWDGSQNDKDMACIFLGSVVITFFGLSFLDWKCSVNHGLERSLLMVLIRAFIPSC</sequence>
<evidence type="ECO:0000313" key="1">
    <source>
        <dbReference type="EMBL" id="GIX64584.1"/>
    </source>
</evidence>
<dbReference type="RefSeq" id="XP_067716653.1">
    <property type="nucleotide sequence ID" value="XM_067860552.1"/>
</dbReference>
<dbReference type="GeneID" id="94196065"/>
<organism evidence="1 2">
    <name type="scientific">Babesia caballi</name>
    <dbReference type="NCBI Taxonomy" id="5871"/>
    <lineage>
        <taxon>Eukaryota</taxon>
        <taxon>Sar</taxon>
        <taxon>Alveolata</taxon>
        <taxon>Apicomplexa</taxon>
        <taxon>Aconoidasida</taxon>
        <taxon>Piroplasmida</taxon>
        <taxon>Babesiidae</taxon>
        <taxon>Babesia</taxon>
    </lineage>
</organism>
<dbReference type="AlphaFoldDB" id="A0AAV4LX04"/>
<dbReference type="EMBL" id="BPLF01000003">
    <property type="protein sequence ID" value="GIX64584.1"/>
    <property type="molecule type" value="Genomic_DNA"/>
</dbReference>
<name>A0AAV4LX04_BABCB</name>
<proteinExistence type="predicted"/>
<protein>
    <submittedName>
        <fullName evidence="1">Uncharacterized protein</fullName>
    </submittedName>
</protein>
<comment type="caution">
    <text evidence="1">The sequence shown here is derived from an EMBL/GenBank/DDBJ whole genome shotgun (WGS) entry which is preliminary data.</text>
</comment>
<gene>
    <name evidence="1" type="ORF">BcabD6B2_40190</name>
</gene>
<dbReference type="Proteomes" id="UP001497744">
    <property type="component" value="Unassembled WGS sequence"/>
</dbReference>
<accession>A0AAV4LX04</accession>
<keyword evidence="2" id="KW-1185">Reference proteome</keyword>
<evidence type="ECO:0000313" key="2">
    <source>
        <dbReference type="Proteomes" id="UP001497744"/>
    </source>
</evidence>
<reference evidence="1 2" key="1">
    <citation type="submission" date="2021-06" db="EMBL/GenBank/DDBJ databases">
        <title>Genome sequence of Babesia caballi.</title>
        <authorList>
            <person name="Yamagishi J."/>
            <person name="Kidaka T."/>
            <person name="Ochi A."/>
        </authorList>
    </citation>
    <scope>NUCLEOTIDE SEQUENCE [LARGE SCALE GENOMIC DNA]</scope>
    <source>
        <strain evidence="1">USDA-D6B2</strain>
    </source>
</reference>